<dbReference type="PANTHER" id="PTHR45339">
    <property type="entry name" value="HYBRID SIGNAL TRANSDUCTION HISTIDINE KINASE J"/>
    <property type="match status" value="1"/>
</dbReference>
<name>A0ABV7MB34_9PROT</name>
<keyword evidence="8" id="KW-1185">Reference proteome</keyword>
<feature type="domain" description="Signal transduction histidine kinase dimerisation/phosphoacceptor" evidence="6">
    <location>
        <begin position="46"/>
        <end position="113"/>
    </location>
</feature>
<keyword evidence="7" id="KW-0808">Transferase</keyword>
<keyword evidence="7" id="KW-0418">Kinase</keyword>
<keyword evidence="5" id="KW-0175">Coiled coil</keyword>
<protein>
    <recommendedName>
        <fullName evidence="2">histidine kinase</fullName>
        <ecNumber evidence="2">2.7.13.3</ecNumber>
    </recommendedName>
</protein>
<dbReference type="Gene3D" id="1.10.287.130">
    <property type="match status" value="1"/>
</dbReference>
<evidence type="ECO:0000256" key="2">
    <source>
        <dbReference type="ARBA" id="ARBA00012438"/>
    </source>
</evidence>
<feature type="coiled-coil region" evidence="5">
    <location>
        <begin position="80"/>
        <end position="107"/>
    </location>
</feature>
<evidence type="ECO:0000256" key="3">
    <source>
        <dbReference type="ARBA" id="ARBA00022553"/>
    </source>
</evidence>
<proteinExistence type="predicted"/>
<dbReference type="Proteomes" id="UP001595607">
    <property type="component" value="Unassembled WGS sequence"/>
</dbReference>
<evidence type="ECO:0000256" key="5">
    <source>
        <dbReference type="SAM" id="Coils"/>
    </source>
</evidence>
<dbReference type="SUPFAM" id="SSF47384">
    <property type="entry name" value="Homodimeric domain of signal transducing histidine kinase"/>
    <property type="match status" value="1"/>
</dbReference>
<dbReference type="SMART" id="SM00388">
    <property type="entry name" value="HisKA"/>
    <property type="match status" value="1"/>
</dbReference>
<evidence type="ECO:0000313" key="7">
    <source>
        <dbReference type="EMBL" id="MFC3301551.1"/>
    </source>
</evidence>
<sequence>MRRTIGTSGAGYLREYAKSYAARRALRLAQSEAAAAKLDAEQAKASKAAFLSGLNHELRTPLNHITGFTGMVRENPDLPAEKAKEYLDHVLQSAENLREQIDAILEAAAYAPRPVEERAPGTDPLPILRRLLQEHANALFVGRVEIDDELPATTLPSRDLYRALQRVFAAFCVDGGERRAVGLSVTSGGRHGSDVLITFQLLSGRAGLPLSVLRSLRTDLMRADLRLDEIELDDGPALVLALPGTVQEKAA</sequence>
<organism evidence="7 8">
    <name type="scientific">Parvularcula lutaonensis</name>
    <dbReference type="NCBI Taxonomy" id="491923"/>
    <lineage>
        <taxon>Bacteria</taxon>
        <taxon>Pseudomonadati</taxon>
        <taxon>Pseudomonadota</taxon>
        <taxon>Alphaproteobacteria</taxon>
        <taxon>Parvularculales</taxon>
        <taxon>Parvularculaceae</taxon>
        <taxon>Parvularcula</taxon>
    </lineage>
</organism>
<dbReference type="RefSeq" id="WP_189572749.1">
    <property type="nucleotide sequence ID" value="NZ_BMXU01000001.1"/>
</dbReference>
<evidence type="ECO:0000256" key="1">
    <source>
        <dbReference type="ARBA" id="ARBA00000085"/>
    </source>
</evidence>
<gene>
    <name evidence="7" type="ORF">ACFONP_02245</name>
</gene>
<dbReference type="GO" id="GO:0016301">
    <property type="term" value="F:kinase activity"/>
    <property type="evidence" value="ECO:0007669"/>
    <property type="project" value="UniProtKB-KW"/>
</dbReference>
<comment type="catalytic activity">
    <reaction evidence="1">
        <text>ATP + protein L-histidine = ADP + protein N-phospho-L-histidine.</text>
        <dbReference type="EC" id="2.7.13.3"/>
    </reaction>
</comment>
<dbReference type="InterPro" id="IPR036097">
    <property type="entry name" value="HisK_dim/P_sf"/>
</dbReference>
<comment type="caution">
    <text evidence="7">The sequence shown here is derived from an EMBL/GenBank/DDBJ whole genome shotgun (WGS) entry which is preliminary data.</text>
</comment>
<dbReference type="EMBL" id="JBHRVA010000002">
    <property type="protein sequence ID" value="MFC3301551.1"/>
    <property type="molecule type" value="Genomic_DNA"/>
</dbReference>
<dbReference type="PANTHER" id="PTHR45339:SF1">
    <property type="entry name" value="HYBRID SIGNAL TRANSDUCTION HISTIDINE KINASE J"/>
    <property type="match status" value="1"/>
</dbReference>
<dbReference type="CDD" id="cd00082">
    <property type="entry name" value="HisKA"/>
    <property type="match status" value="1"/>
</dbReference>
<evidence type="ECO:0000313" key="8">
    <source>
        <dbReference type="Proteomes" id="UP001595607"/>
    </source>
</evidence>
<dbReference type="Pfam" id="PF00512">
    <property type="entry name" value="HisKA"/>
    <property type="match status" value="1"/>
</dbReference>
<dbReference type="InterPro" id="IPR003661">
    <property type="entry name" value="HisK_dim/P_dom"/>
</dbReference>
<keyword evidence="3" id="KW-0597">Phosphoprotein</keyword>
<reference evidence="8" key="1">
    <citation type="journal article" date="2019" name="Int. J. Syst. Evol. Microbiol.">
        <title>The Global Catalogue of Microorganisms (GCM) 10K type strain sequencing project: providing services to taxonomists for standard genome sequencing and annotation.</title>
        <authorList>
            <consortium name="The Broad Institute Genomics Platform"/>
            <consortium name="The Broad Institute Genome Sequencing Center for Infectious Disease"/>
            <person name="Wu L."/>
            <person name="Ma J."/>
        </authorList>
    </citation>
    <scope>NUCLEOTIDE SEQUENCE [LARGE SCALE GENOMIC DNA]</scope>
    <source>
        <strain evidence="8">KCTC 22245</strain>
    </source>
</reference>
<evidence type="ECO:0000256" key="4">
    <source>
        <dbReference type="ARBA" id="ARBA00023012"/>
    </source>
</evidence>
<dbReference type="EC" id="2.7.13.3" evidence="2"/>
<keyword evidence="4" id="KW-0902">Two-component regulatory system</keyword>
<evidence type="ECO:0000259" key="6">
    <source>
        <dbReference type="SMART" id="SM00388"/>
    </source>
</evidence>
<accession>A0ABV7MB34</accession>